<feature type="chain" id="PRO_5047083997" evidence="13">
    <location>
        <begin position="26"/>
        <end position="834"/>
    </location>
</feature>
<accession>A0ABP7X165</accession>
<evidence type="ECO:0000256" key="6">
    <source>
        <dbReference type="ARBA" id="ARBA00023004"/>
    </source>
</evidence>
<keyword evidence="4" id="KW-0410">Iron transport</keyword>
<evidence type="ECO:0000256" key="3">
    <source>
        <dbReference type="ARBA" id="ARBA00022452"/>
    </source>
</evidence>
<evidence type="ECO:0000256" key="5">
    <source>
        <dbReference type="ARBA" id="ARBA00022692"/>
    </source>
</evidence>
<evidence type="ECO:0000259" key="15">
    <source>
        <dbReference type="Pfam" id="PF07715"/>
    </source>
</evidence>
<dbReference type="InterPro" id="IPR012910">
    <property type="entry name" value="Plug_dom"/>
</dbReference>
<evidence type="ECO:0000256" key="4">
    <source>
        <dbReference type="ARBA" id="ARBA00022496"/>
    </source>
</evidence>
<keyword evidence="5 11" id="KW-0812">Transmembrane</keyword>
<organism evidence="16 17">
    <name type="scientific">Zhongshania borealis</name>
    <dbReference type="NCBI Taxonomy" id="889488"/>
    <lineage>
        <taxon>Bacteria</taxon>
        <taxon>Pseudomonadati</taxon>
        <taxon>Pseudomonadota</taxon>
        <taxon>Gammaproteobacteria</taxon>
        <taxon>Cellvibrionales</taxon>
        <taxon>Spongiibacteraceae</taxon>
        <taxon>Zhongshania</taxon>
    </lineage>
</organism>
<feature type="signal peptide" evidence="13">
    <location>
        <begin position="1"/>
        <end position="25"/>
    </location>
</feature>
<evidence type="ECO:0000256" key="12">
    <source>
        <dbReference type="RuleBase" id="RU003357"/>
    </source>
</evidence>
<evidence type="ECO:0000256" key="8">
    <source>
        <dbReference type="ARBA" id="ARBA00023077"/>
    </source>
</evidence>
<evidence type="ECO:0000256" key="10">
    <source>
        <dbReference type="ARBA" id="ARBA00023237"/>
    </source>
</evidence>
<keyword evidence="8 12" id="KW-0798">TonB box</keyword>
<keyword evidence="6" id="KW-0408">Iron</keyword>
<dbReference type="Gene3D" id="2.40.170.20">
    <property type="entry name" value="TonB-dependent receptor, beta-barrel domain"/>
    <property type="match status" value="2"/>
</dbReference>
<dbReference type="InterPro" id="IPR000531">
    <property type="entry name" value="Beta-barrel_TonB"/>
</dbReference>
<keyword evidence="10 11" id="KW-0998">Cell outer membrane</keyword>
<keyword evidence="13" id="KW-0732">Signal</keyword>
<evidence type="ECO:0000313" key="17">
    <source>
        <dbReference type="Proteomes" id="UP001500392"/>
    </source>
</evidence>
<dbReference type="PANTHER" id="PTHR32552:SF81">
    <property type="entry name" value="TONB-DEPENDENT OUTER MEMBRANE RECEPTOR"/>
    <property type="match status" value="1"/>
</dbReference>
<dbReference type="Proteomes" id="UP001500392">
    <property type="component" value="Unassembled WGS sequence"/>
</dbReference>
<evidence type="ECO:0000313" key="16">
    <source>
        <dbReference type="EMBL" id="GAA4100205.1"/>
    </source>
</evidence>
<dbReference type="InterPro" id="IPR036942">
    <property type="entry name" value="Beta-barrel_TonB_sf"/>
</dbReference>
<dbReference type="PROSITE" id="PS52016">
    <property type="entry name" value="TONB_DEPENDENT_REC_3"/>
    <property type="match status" value="1"/>
</dbReference>
<evidence type="ECO:0000259" key="14">
    <source>
        <dbReference type="Pfam" id="PF00593"/>
    </source>
</evidence>
<dbReference type="EMBL" id="BAABDM010000005">
    <property type="protein sequence ID" value="GAA4100205.1"/>
    <property type="molecule type" value="Genomic_DNA"/>
</dbReference>
<keyword evidence="17" id="KW-1185">Reference proteome</keyword>
<keyword evidence="7" id="KW-0406">Ion transport</keyword>
<reference evidence="17" key="1">
    <citation type="journal article" date="2019" name="Int. J. Syst. Evol. Microbiol.">
        <title>The Global Catalogue of Microorganisms (GCM) 10K type strain sequencing project: providing services to taxonomists for standard genome sequencing and annotation.</title>
        <authorList>
            <consortium name="The Broad Institute Genomics Platform"/>
            <consortium name="The Broad Institute Genome Sequencing Center for Infectious Disease"/>
            <person name="Wu L."/>
            <person name="Ma J."/>
        </authorList>
    </citation>
    <scope>NUCLEOTIDE SEQUENCE [LARGE SCALE GENOMIC DNA]</scope>
    <source>
        <strain evidence="17">JCM 17304</strain>
    </source>
</reference>
<keyword evidence="9 11" id="KW-0472">Membrane</keyword>
<keyword evidence="3 11" id="KW-1134">Transmembrane beta strand</keyword>
<comment type="caution">
    <text evidence="16">The sequence shown here is derived from an EMBL/GenBank/DDBJ whole genome shotgun (WGS) entry which is preliminary data.</text>
</comment>
<feature type="domain" description="TonB-dependent receptor plug" evidence="15">
    <location>
        <begin position="43"/>
        <end position="151"/>
    </location>
</feature>
<gene>
    <name evidence="16" type="ORF">GCM10022414_27070</name>
</gene>
<evidence type="ECO:0000256" key="2">
    <source>
        <dbReference type="ARBA" id="ARBA00022448"/>
    </source>
</evidence>
<dbReference type="RefSeq" id="WP_344936914.1">
    <property type="nucleotide sequence ID" value="NZ_BAABDM010000005.1"/>
</dbReference>
<evidence type="ECO:0000256" key="9">
    <source>
        <dbReference type="ARBA" id="ARBA00023136"/>
    </source>
</evidence>
<keyword evidence="16" id="KW-0675">Receptor</keyword>
<sequence>MLMKRSKAGSAIYAGLFVVSSAAVAAPQLEEVMVTAQKVSASTQDTPIAITGMSENQLEKFGFSSANDISAQVPNMQVSGPYGDVQPIFSIRGVSMSDYSSNQASPIGVYNDEAYLGAVYTHGMSFFDVERLEVLRGPQGTLYGKNTTGGAINIVTKTPQIGETTAYNAKQGIRNYGGHSGDYGVEGTLLEDTLAARLAYSYLRRDGYFENALGGPDLSQQDFQAARLVVNWALSDSTSMVLKYSKARNDALGSPSRNEPRGDLSKNPELVTALETSGVGTYNDKPNNGYIDNTGYSRPAKNLDYYEVEDNFTGALVVNSDLLVNKIEYIGDSYTLTAITSLAQSDYEQAQNVDGSPDELLEINWAVETQAFSQDLRFSTTFKDDFDLIAGAYYATEDMQLHNMYRLYETPPDTRAAATFPGVTGYYPYLLDFGVLDQKMDTEKTSYALYSQLRWNITANLGMDFGIRYTDDQIDLSYLNISRLGYDGTPRGTYVPGNTTGVDNIFIPANVGGQSPIEPGLLLAELLSGNIGLDELLLTAQTGYTHGPYTTDSATPLSAHEQEWTGKIGLDYRFNDELMVYTSYSRGFRAGNFNAGVYYEEREFEDAYAAPEFLDAYELGFKADLWDRRARINSAFFYYDYTNQQFINVVGVSNFLENAGGSKIFGFESEMYFALTEKLTVQLGLGILKSEYTELELSNVQTVNNDDDVVDLAGNELISAPKISANISIDYEILANNYGNLSMNLNGNYQDDQWYSAYNDKIGYDHIRQDAYGLYNARFTWFGSDENYSVAIWGKNLTETKYDGYAINLQAGFGFDYFQQGSPRTYGIEVTYRF</sequence>
<evidence type="ECO:0000256" key="11">
    <source>
        <dbReference type="PROSITE-ProRule" id="PRU01360"/>
    </source>
</evidence>
<comment type="similarity">
    <text evidence="11 12">Belongs to the TonB-dependent receptor family.</text>
</comment>
<evidence type="ECO:0000256" key="1">
    <source>
        <dbReference type="ARBA" id="ARBA00004571"/>
    </source>
</evidence>
<proteinExistence type="inferred from homology"/>
<comment type="subcellular location">
    <subcellularLocation>
        <location evidence="1 11">Cell outer membrane</location>
        <topology evidence="1 11">Multi-pass membrane protein</topology>
    </subcellularLocation>
</comment>
<dbReference type="Pfam" id="PF00593">
    <property type="entry name" value="TonB_dep_Rec_b-barrel"/>
    <property type="match status" value="1"/>
</dbReference>
<evidence type="ECO:0000256" key="7">
    <source>
        <dbReference type="ARBA" id="ARBA00023065"/>
    </source>
</evidence>
<name>A0ABP7X165_9GAMM</name>
<evidence type="ECO:0000256" key="13">
    <source>
        <dbReference type="SAM" id="SignalP"/>
    </source>
</evidence>
<dbReference type="SUPFAM" id="SSF56935">
    <property type="entry name" value="Porins"/>
    <property type="match status" value="1"/>
</dbReference>
<dbReference type="Pfam" id="PF07715">
    <property type="entry name" value="Plug"/>
    <property type="match status" value="1"/>
</dbReference>
<dbReference type="PANTHER" id="PTHR32552">
    <property type="entry name" value="FERRICHROME IRON RECEPTOR-RELATED"/>
    <property type="match status" value="1"/>
</dbReference>
<dbReference type="InterPro" id="IPR039426">
    <property type="entry name" value="TonB-dep_rcpt-like"/>
</dbReference>
<protein>
    <submittedName>
        <fullName evidence="16">TonB-dependent receptor</fullName>
    </submittedName>
</protein>
<keyword evidence="2 11" id="KW-0813">Transport</keyword>
<feature type="domain" description="TonB-dependent receptor-like beta-barrel" evidence="14">
    <location>
        <begin position="280"/>
        <end position="797"/>
    </location>
</feature>